<evidence type="ECO:0000256" key="3">
    <source>
        <dbReference type="ARBA" id="ARBA00023163"/>
    </source>
</evidence>
<dbReference type="InterPro" id="IPR037923">
    <property type="entry name" value="HTH-like"/>
</dbReference>
<dbReference type="SUPFAM" id="SSF51215">
    <property type="entry name" value="Regulatory protein AraC"/>
    <property type="match status" value="1"/>
</dbReference>
<evidence type="ECO:0000259" key="4">
    <source>
        <dbReference type="PROSITE" id="PS01124"/>
    </source>
</evidence>
<organism evidence="5 6">
    <name type="scientific">Nonomuraea angiospora</name>
    <dbReference type="NCBI Taxonomy" id="46172"/>
    <lineage>
        <taxon>Bacteria</taxon>
        <taxon>Bacillati</taxon>
        <taxon>Actinomycetota</taxon>
        <taxon>Actinomycetes</taxon>
        <taxon>Streptosporangiales</taxon>
        <taxon>Streptosporangiaceae</taxon>
        <taxon>Nonomuraea</taxon>
    </lineage>
</organism>
<feature type="domain" description="HTH araC/xylS-type" evidence="4">
    <location>
        <begin position="180"/>
        <end position="278"/>
    </location>
</feature>
<dbReference type="Pfam" id="PF12833">
    <property type="entry name" value="HTH_18"/>
    <property type="match status" value="1"/>
</dbReference>
<evidence type="ECO:0000313" key="6">
    <source>
        <dbReference type="Proteomes" id="UP000633509"/>
    </source>
</evidence>
<dbReference type="SUPFAM" id="SSF46689">
    <property type="entry name" value="Homeodomain-like"/>
    <property type="match status" value="2"/>
</dbReference>
<keyword evidence="3" id="KW-0804">Transcription</keyword>
<dbReference type="Gene3D" id="1.10.10.60">
    <property type="entry name" value="Homeodomain-like"/>
    <property type="match status" value="2"/>
</dbReference>
<evidence type="ECO:0000256" key="1">
    <source>
        <dbReference type="ARBA" id="ARBA00023015"/>
    </source>
</evidence>
<keyword evidence="1" id="KW-0805">Transcription regulation</keyword>
<evidence type="ECO:0000313" key="5">
    <source>
        <dbReference type="EMBL" id="MBE1592393.1"/>
    </source>
</evidence>
<dbReference type="PANTHER" id="PTHR46796:SF6">
    <property type="entry name" value="ARAC SUBFAMILY"/>
    <property type="match status" value="1"/>
</dbReference>
<comment type="caution">
    <text evidence="5">The sequence shown here is derived from an EMBL/GenBank/DDBJ whole genome shotgun (WGS) entry which is preliminary data.</text>
</comment>
<dbReference type="InterPro" id="IPR003313">
    <property type="entry name" value="AraC-bd"/>
</dbReference>
<dbReference type="InterPro" id="IPR009057">
    <property type="entry name" value="Homeodomain-like_sf"/>
</dbReference>
<sequence length="282" mass="31061">MDAESSADYADPDIWRRLAAAAATHLPRAGRFASWVRCEPGWAWRYRIPDFDLWAVTSGKGVARLAGGSIHLSAGTILMLRPGDEVDVDQDEDDRLHVGYCHYDYPTPPAARLLAPRVVSLTEPSAVWQRLRTVISAIHRRDSSGPVQASADLAALLMEVHIQAARSAGALPPPLDPRVQLATNMLRSRLDQRTTLAEAAAVAKLAPDTFSRLFHAATGRTFRAYCVAVRIERARELLSETALNVTEVAQVLGYTDYRLFARQFAQHNQGCPPSRWRGSNPG</sequence>
<gene>
    <name evidence="5" type="ORF">H4W80_010651</name>
</gene>
<dbReference type="SMART" id="SM00342">
    <property type="entry name" value="HTH_ARAC"/>
    <property type="match status" value="1"/>
</dbReference>
<dbReference type="Pfam" id="PF02311">
    <property type="entry name" value="AraC_binding"/>
    <property type="match status" value="1"/>
</dbReference>
<reference evidence="5 6" key="1">
    <citation type="submission" date="2020-10" db="EMBL/GenBank/DDBJ databases">
        <title>Sequencing the genomes of 1000 actinobacteria strains.</title>
        <authorList>
            <person name="Klenk H.-P."/>
        </authorList>
    </citation>
    <scope>NUCLEOTIDE SEQUENCE [LARGE SCALE GENOMIC DNA]</scope>
    <source>
        <strain evidence="5 6">DSM 43173</strain>
    </source>
</reference>
<dbReference type="EMBL" id="JADBEK010000001">
    <property type="protein sequence ID" value="MBE1592393.1"/>
    <property type="molecule type" value="Genomic_DNA"/>
</dbReference>
<dbReference type="PROSITE" id="PS01124">
    <property type="entry name" value="HTH_ARAC_FAMILY_2"/>
    <property type="match status" value="1"/>
</dbReference>
<protein>
    <submittedName>
        <fullName evidence="5">AraC-like DNA-binding protein</fullName>
    </submittedName>
</protein>
<keyword evidence="6" id="KW-1185">Reference proteome</keyword>
<evidence type="ECO:0000256" key="2">
    <source>
        <dbReference type="ARBA" id="ARBA00023125"/>
    </source>
</evidence>
<accession>A0ABR9MIP1</accession>
<dbReference type="RefSeq" id="WP_192791930.1">
    <property type="nucleotide sequence ID" value="NZ_JADBEK010000001.1"/>
</dbReference>
<proteinExistence type="predicted"/>
<keyword evidence="2" id="KW-0238">DNA-binding</keyword>
<dbReference type="InterPro" id="IPR018060">
    <property type="entry name" value="HTH_AraC"/>
</dbReference>
<name>A0ABR9MIP1_9ACTN</name>
<dbReference type="Proteomes" id="UP000633509">
    <property type="component" value="Unassembled WGS sequence"/>
</dbReference>
<dbReference type="PANTHER" id="PTHR46796">
    <property type="entry name" value="HTH-TYPE TRANSCRIPTIONAL ACTIVATOR RHAS-RELATED"/>
    <property type="match status" value="1"/>
</dbReference>
<dbReference type="InterPro" id="IPR050204">
    <property type="entry name" value="AraC_XylS_family_regulators"/>
</dbReference>